<evidence type="ECO:0008006" key="2">
    <source>
        <dbReference type="Google" id="ProtNLM"/>
    </source>
</evidence>
<gene>
    <name evidence="1" type="ORF">MNBD_GAMMA23-295</name>
</gene>
<dbReference type="EMBL" id="UOFT01000047">
    <property type="protein sequence ID" value="VAW95486.1"/>
    <property type="molecule type" value="Genomic_DNA"/>
</dbReference>
<accession>A0A3B1ARY3</accession>
<protein>
    <recommendedName>
        <fullName evidence="2">Cache domain-containing protein</fullName>
    </recommendedName>
</protein>
<dbReference type="AlphaFoldDB" id="A0A3B1ARY3"/>
<name>A0A3B1ARY3_9ZZZZ</name>
<reference evidence="1" key="1">
    <citation type="submission" date="2018-06" db="EMBL/GenBank/DDBJ databases">
        <authorList>
            <person name="Zhirakovskaya E."/>
        </authorList>
    </citation>
    <scope>NUCLEOTIDE SEQUENCE</scope>
</reference>
<proteinExistence type="predicted"/>
<sequence>MTHVLQLLRIKLVTAVLIALFSFSYSQASELSPDLQVKLDVYKTKLSEWAKDPVIIKAVMQANSRKVKMNNKTWNKLSATDAKVKPFLTSSAGKKLFAWEQDKTLGKLFLRDKTGNLVAGSKKPAIFNIEKRPAFAKAIRGKIWNSKKPKADPTTKLSSIQLSIPVVSNGKEIGVLHTSIIAN</sequence>
<evidence type="ECO:0000313" key="1">
    <source>
        <dbReference type="EMBL" id="VAW95486.1"/>
    </source>
</evidence>
<organism evidence="1">
    <name type="scientific">hydrothermal vent metagenome</name>
    <dbReference type="NCBI Taxonomy" id="652676"/>
    <lineage>
        <taxon>unclassified sequences</taxon>
        <taxon>metagenomes</taxon>
        <taxon>ecological metagenomes</taxon>
    </lineage>
</organism>
<dbReference type="Gene3D" id="3.30.450.20">
    <property type="entry name" value="PAS domain"/>
    <property type="match status" value="1"/>
</dbReference>